<gene>
    <name evidence="2" type="ORF">QQZ08_001412</name>
</gene>
<feature type="compositionally biased region" description="Polar residues" evidence="1">
    <location>
        <begin position="88"/>
        <end position="100"/>
    </location>
</feature>
<feature type="compositionally biased region" description="Basic and acidic residues" evidence="1">
    <location>
        <begin position="440"/>
        <end position="452"/>
    </location>
</feature>
<comment type="caution">
    <text evidence="2">The sequence shown here is derived from an EMBL/GenBank/DDBJ whole genome shotgun (WGS) entry which is preliminary data.</text>
</comment>
<evidence type="ECO:0000256" key="1">
    <source>
        <dbReference type="SAM" id="MobiDB-lite"/>
    </source>
</evidence>
<feature type="compositionally biased region" description="Polar residues" evidence="1">
    <location>
        <begin position="352"/>
        <end position="368"/>
    </location>
</feature>
<feature type="compositionally biased region" description="Basic and acidic residues" evidence="1">
    <location>
        <begin position="253"/>
        <end position="271"/>
    </location>
</feature>
<feature type="compositionally biased region" description="Low complexity" evidence="1">
    <location>
        <begin position="564"/>
        <end position="579"/>
    </location>
</feature>
<reference evidence="2 3" key="1">
    <citation type="journal article" date="2025" name="Microbiol. Resour. Announc.">
        <title>Draft genome sequences for Neonectria magnoliae and Neonectria punicea, canker pathogens of Liriodendron tulipifera and Acer saccharum in West Virginia.</title>
        <authorList>
            <person name="Petronek H.M."/>
            <person name="Kasson M.T."/>
            <person name="Metheny A.M."/>
            <person name="Stauder C.M."/>
            <person name="Lovett B."/>
            <person name="Lynch S.C."/>
            <person name="Garnas J.R."/>
            <person name="Kasson L.R."/>
            <person name="Stajich J.E."/>
        </authorList>
    </citation>
    <scope>NUCLEOTIDE SEQUENCE [LARGE SCALE GENOMIC DNA]</scope>
    <source>
        <strain evidence="2 3">NRRL 64651</strain>
    </source>
</reference>
<feature type="compositionally biased region" description="Low complexity" evidence="1">
    <location>
        <begin position="12"/>
        <end position="22"/>
    </location>
</feature>
<dbReference type="EMBL" id="JAZAVK010000007">
    <property type="protein sequence ID" value="KAK7432122.1"/>
    <property type="molecule type" value="Genomic_DNA"/>
</dbReference>
<feature type="compositionally biased region" description="Polar residues" evidence="1">
    <location>
        <begin position="286"/>
        <end position="297"/>
    </location>
</feature>
<feature type="compositionally biased region" description="Low complexity" evidence="1">
    <location>
        <begin position="133"/>
        <end position="149"/>
    </location>
</feature>
<name>A0ABR1IH40_9HYPO</name>
<feature type="region of interest" description="Disordered" evidence="1">
    <location>
        <begin position="383"/>
        <end position="579"/>
    </location>
</feature>
<protein>
    <recommendedName>
        <fullName evidence="4">Proteoglycan 4-like</fullName>
    </recommendedName>
</protein>
<feature type="compositionally biased region" description="Basic residues" evidence="1">
    <location>
        <begin position="504"/>
        <end position="516"/>
    </location>
</feature>
<feature type="compositionally biased region" description="Basic and acidic residues" evidence="1">
    <location>
        <begin position="392"/>
        <end position="408"/>
    </location>
</feature>
<accession>A0ABR1IH40</accession>
<feature type="compositionally biased region" description="Low complexity" evidence="1">
    <location>
        <begin position="110"/>
        <end position="124"/>
    </location>
</feature>
<evidence type="ECO:0000313" key="3">
    <source>
        <dbReference type="Proteomes" id="UP001498421"/>
    </source>
</evidence>
<evidence type="ECO:0008006" key="4">
    <source>
        <dbReference type="Google" id="ProtNLM"/>
    </source>
</evidence>
<proteinExistence type="predicted"/>
<feature type="compositionally biased region" description="Acidic residues" evidence="1">
    <location>
        <begin position="552"/>
        <end position="563"/>
    </location>
</feature>
<feature type="compositionally biased region" description="Polar residues" evidence="1">
    <location>
        <begin position="220"/>
        <end position="229"/>
    </location>
</feature>
<feature type="compositionally biased region" description="Acidic residues" evidence="1">
    <location>
        <begin position="488"/>
        <end position="500"/>
    </location>
</feature>
<dbReference type="Proteomes" id="UP001498421">
    <property type="component" value="Unassembled WGS sequence"/>
</dbReference>
<feature type="compositionally biased region" description="Basic residues" evidence="1">
    <location>
        <begin position="159"/>
        <end position="176"/>
    </location>
</feature>
<evidence type="ECO:0000313" key="2">
    <source>
        <dbReference type="EMBL" id="KAK7432122.1"/>
    </source>
</evidence>
<keyword evidence="3" id="KW-1185">Reference proteome</keyword>
<feature type="compositionally biased region" description="Basic and acidic residues" evidence="1">
    <location>
        <begin position="23"/>
        <end position="33"/>
    </location>
</feature>
<feature type="region of interest" description="Disordered" evidence="1">
    <location>
        <begin position="1"/>
        <end position="368"/>
    </location>
</feature>
<feature type="compositionally biased region" description="Low complexity" evidence="1">
    <location>
        <begin position="472"/>
        <end position="481"/>
    </location>
</feature>
<organism evidence="2 3">
    <name type="scientific">Neonectria magnoliae</name>
    <dbReference type="NCBI Taxonomy" id="2732573"/>
    <lineage>
        <taxon>Eukaryota</taxon>
        <taxon>Fungi</taxon>
        <taxon>Dikarya</taxon>
        <taxon>Ascomycota</taxon>
        <taxon>Pezizomycotina</taxon>
        <taxon>Sordariomycetes</taxon>
        <taxon>Hypocreomycetidae</taxon>
        <taxon>Hypocreales</taxon>
        <taxon>Nectriaceae</taxon>
        <taxon>Neonectria</taxon>
    </lineage>
</organism>
<sequence length="579" mass="61606">MSQRKINEMFVSSGKSPSSSQSRTDRAKSKSRDAVASNDDSGDSRPVAKNPTPRRGRRASQASAKSPRRDQDSPSMTLIPSTPPFAPLSSQNKTPNSTGRANERVLETPQEAQSRGASRAASQETPARRTPSKGTPNKATPKKPTAQKPTPEKPAPKKPTPKKSTPKKSTPKKLPPKKSTTPLVGSSPFTAIDVSSGAESSDCELELVKVEPTPPKRCKQNTAPGSENTNTKRKNTREVAPESPTRPAAKPKPAIEEKQVVQKQAHKEPAAKKPAAQKLVVKKPSQKSAAQKPAQRSATEEPTARKPSAQKIAAQKPTAEKQDTRQLTVQKSTAKKPRAKSLTPRAKPPCVPSSSAPATLSVPASQSARPAIKAKFLKGSQLELARSSPAENKADDSDCFIEKVEPSPKRRAQSQPATTPAKKKRVSKAKAAVAVSDNGPVEKKSVKKKPVETDSDCEIVKVTRSPKKCAKAAKPAPASAPTMTRDESDADADAENSEEDCPPRKKARPALRKKLPPRSPKTLSSRTPAKTKPAKVLLQDIATASPVIDLTEGCDSEDSEISSDDVSGSNSDNSPAVLA</sequence>